<name>A0ABT7L1S3_9BACI</name>
<organism evidence="3 4">
    <name type="scientific">Aquibacillus rhizosphaerae</name>
    <dbReference type="NCBI Taxonomy" id="3051431"/>
    <lineage>
        <taxon>Bacteria</taxon>
        <taxon>Bacillati</taxon>
        <taxon>Bacillota</taxon>
        <taxon>Bacilli</taxon>
        <taxon>Bacillales</taxon>
        <taxon>Bacillaceae</taxon>
        <taxon>Aquibacillus</taxon>
    </lineage>
</organism>
<protein>
    <submittedName>
        <fullName evidence="3">Carbohydrate-binding domain-containing protein</fullName>
    </submittedName>
</protein>
<evidence type="ECO:0000313" key="3">
    <source>
        <dbReference type="EMBL" id="MDL4839806.1"/>
    </source>
</evidence>
<dbReference type="PROSITE" id="PS51257">
    <property type="entry name" value="PROKAR_LIPOPROTEIN"/>
    <property type="match status" value="1"/>
</dbReference>
<comment type="caution">
    <text evidence="3">The sequence shown here is derived from an EMBL/GenBank/DDBJ whole genome shotgun (WGS) entry which is preliminary data.</text>
</comment>
<dbReference type="EMBL" id="JASTZU010000018">
    <property type="protein sequence ID" value="MDL4839806.1"/>
    <property type="molecule type" value="Genomic_DNA"/>
</dbReference>
<gene>
    <name evidence="3" type="ORF">QQS35_04960</name>
</gene>
<feature type="signal peptide" evidence="2">
    <location>
        <begin position="1"/>
        <end position="22"/>
    </location>
</feature>
<keyword evidence="4" id="KW-1185">Reference proteome</keyword>
<dbReference type="InterPro" id="IPR025584">
    <property type="entry name" value="Cthe_2159"/>
</dbReference>
<proteinExistence type="predicted"/>
<feature type="compositionally biased region" description="Gly residues" evidence="1">
    <location>
        <begin position="614"/>
        <end position="630"/>
    </location>
</feature>
<feature type="chain" id="PRO_5047452954" evidence="2">
    <location>
        <begin position="23"/>
        <end position="698"/>
    </location>
</feature>
<feature type="region of interest" description="Disordered" evidence="1">
    <location>
        <begin position="611"/>
        <end position="645"/>
    </location>
</feature>
<evidence type="ECO:0000256" key="1">
    <source>
        <dbReference type="SAM" id="MobiDB-lite"/>
    </source>
</evidence>
<dbReference type="RefSeq" id="WP_285930764.1">
    <property type="nucleotide sequence ID" value="NZ_JASTZU010000018.1"/>
</dbReference>
<dbReference type="Proteomes" id="UP001235343">
    <property type="component" value="Unassembled WGS sequence"/>
</dbReference>
<evidence type="ECO:0000256" key="2">
    <source>
        <dbReference type="SAM" id="SignalP"/>
    </source>
</evidence>
<evidence type="ECO:0000313" key="4">
    <source>
        <dbReference type="Proteomes" id="UP001235343"/>
    </source>
</evidence>
<sequence length="698" mass="72764">MNRKKTYSKMAASILCTTLLFACSNDNENTTSVETGEDTVNTVAVNSEVAASVSDLVTYTDDDYYTDWNDDDPTYIELNGSQADFTSDAAVILSDNILTIKTGGTYVLSGSFDGQIAIDSEDKNTVRIVLNGVEISTRDTAAINVVNAEKTVLSLTEGTENIVSDGETYVYPDEETDEPNAAIFSKDDLPINGTGNLTVNGNYNNGISSKDSLKITSGNISINAVDDTLMGRDLIAIQDGTFTLEAGGDGIKSTNDEDITKGNIVLDGGTFDIISGSDSIQAIASLWVIDGSYNIVAGGGSPETIQNNDGRMQGDMGETTSITTDKESAKALKATVDITVGGGTFTIDSLDDSIHSNHDVTIAGGDFTIATGDDAVHAGNNLTTSDGQMVVTKSYEGLEGMAITIDGGDYDIKSSDDGVNVAGGNDGSGWDIQATEASTLTINGGNISLYANGDGFDSNGSIKMTGGTVIVNGPTNSGNGSLDYDSGFDISGGTIITAGSSGMVQSTSDESSQNSIMMTFSETQAAGTLVHLEDSEGNSIVTFEPAVDYQSVLISSPDIATDETYTLYTGGTASGDEVYGLYTDGYQDGTEVVEFTISEFVTWLDENGVTDGQSAGGFGGDQGGQRGGQTGTFEAPADGEQRTPGTGGGMFGELDEETLAQVQEITQQQRDGTITTEEAEAQLAELGVEFPMMGERPR</sequence>
<reference evidence="3 4" key="1">
    <citation type="submission" date="2023-06" db="EMBL/GenBank/DDBJ databases">
        <title>Aquibacillus rhizosphaerae LR5S19.</title>
        <authorList>
            <person name="Sun J.-Q."/>
        </authorList>
    </citation>
    <scope>NUCLEOTIDE SEQUENCE [LARGE SCALE GENOMIC DNA]</scope>
    <source>
        <strain evidence="3 4">LR5S19</strain>
    </source>
</reference>
<accession>A0ABT7L1S3</accession>
<keyword evidence="2" id="KW-0732">Signal</keyword>
<dbReference type="Pfam" id="PF14262">
    <property type="entry name" value="Cthe_2159"/>
    <property type="match status" value="1"/>
</dbReference>